<dbReference type="Proteomes" id="UP000886749">
    <property type="component" value="Unassembled WGS sequence"/>
</dbReference>
<evidence type="ECO:0000313" key="3">
    <source>
        <dbReference type="Proteomes" id="UP000886749"/>
    </source>
</evidence>
<accession>A0A9D1DCJ1</accession>
<proteinExistence type="predicted"/>
<dbReference type="AlphaFoldDB" id="A0A9D1DCJ1"/>
<keyword evidence="1" id="KW-0812">Transmembrane</keyword>
<feature type="transmembrane region" description="Helical" evidence="1">
    <location>
        <begin position="12"/>
        <end position="34"/>
    </location>
</feature>
<evidence type="ECO:0000313" key="2">
    <source>
        <dbReference type="EMBL" id="HIR40863.1"/>
    </source>
</evidence>
<name>A0A9D1DCJ1_9FIRM</name>
<comment type="caution">
    <text evidence="2">The sequence shown here is derived from an EMBL/GenBank/DDBJ whole genome shotgun (WGS) entry which is preliminary data.</text>
</comment>
<reference evidence="2" key="1">
    <citation type="submission" date="2020-10" db="EMBL/GenBank/DDBJ databases">
        <authorList>
            <person name="Gilroy R."/>
        </authorList>
    </citation>
    <scope>NUCLEOTIDE SEQUENCE</scope>
    <source>
        <strain evidence="2">CHK184-25365</strain>
    </source>
</reference>
<sequence>MTLSQKTKRILLISIPAALVAAVIVLGVLLWQPWAPSRDRQKIDQLSTYEGLLDSPITEITLYSPASHPYYRVTFSDEDLLQTWTAYLGGLEVQAEKSYSAADQEQILGTPEPSATITTETGKYTLYFCLGEHYIDRSNGEETLEYREWEDGNYRLQYDGWYYSLSAPRDLPLEETYRLAAQRYGEIGPG</sequence>
<reference evidence="2" key="2">
    <citation type="journal article" date="2021" name="PeerJ">
        <title>Extensive microbial diversity within the chicken gut microbiome revealed by metagenomics and culture.</title>
        <authorList>
            <person name="Gilroy R."/>
            <person name="Ravi A."/>
            <person name="Getino M."/>
            <person name="Pursley I."/>
            <person name="Horton D.L."/>
            <person name="Alikhan N.F."/>
            <person name="Baker D."/>
            <person name="Gharbi K."/>
            <person name="Hall N."/>
            <person name="Watson M."/>
            <person name="Adriaenssens E.M."/>
            <person name="Foster-Nyarko E."/>
            <person name="Jarju S."/>
            <person name="Secka A."/>
            <person name="Antonio M."/>
            <person name="Oren A."/>
            <person name="Chaudhuri R.R."/>
            <person name="La Ragione R."/>
            <person name="Hildebrand F."/>
            <person name="Pallen M.J."/>
        </authorList>
    </citation>
    <scope>NUCLEOTIDE SEQUENCE</scope>
    <source>
        <strain evidence="2">CHK184-25365</strain>
    </source>
</reference>
<protein>
    <submittedName>
        <fullName evidence="2">Uncharacterized protein</fullName>
    </submittedName>
</protein>
<dbReference type="EMBL" id="DVGY01000079">
    <property type="protein sequence ID" value="HIR40863.1"/>
    <property type="molecule type" value="Genomic_DNA"/>
</dbReference>
<gene>
    <name evidence="2" type="ORF">IAB36_03440</name>
</gene>
<organism evidence="2 3">
    <name type="scientific">Candidatus Egerieicola pullicola</name>
    <dbReference type="NCBI Taxonomy" id="2840775"/>
    <lineage>
        <taxon>Bacteria</taxon>
        <taxon>Bacillati</taxon>
        <taxon>Bacillota</taxon>
        <taxon>Clostridia</taxon>
        <taxon>Eubacteriales</taxon>
        <taxon>Oscillospiraceae</taxon>
        <taxon>Oscillospiraceae incertae sedis</taxon>
        <taxon>Candidatus Egerieicola</taxon>
    </lineage>
</organism>
<keyword evidence="1" id="KW-0472">Membrane</keyword>
<keyword evidence="1" id="KW-1133">Transmembrane helix</keyword>
<evidence type="ECO:0000256" key="1">
    <source>
        <dbReference type="SAM" id="Phobius"/>
    </source>
</evidence>